<dbReference type="KEGG" id="osn:115224475"/>
<evidence type="ECO:0000256" key="7">
    <source>
        <dbReference type="ARBA" id="ARBA00023224"/>
    </source>
</evidence>
<feature type="transmembrane region" description="Helical" evidence="9">
    <location>
        <begin position="15"/>
        <end position="38"/>
    </location>
</feature>
<dbReference type="PANTHER" id="PTHR24243">
    <property type="entry name" value="G-PROTEIN COUPLED RECEPTOR"/>
    <property type="match status" value="1"/>
</dbReference>
<feature type="transmembrane region" description="Helical" evidence="9">
    <location>
        <begin position="50"/>
        <end position="69"/>
    </location>
</feature>
<dbReference type="GO" id="GO:0005886">
    <property type="term" value="C:plasma membrane"/>
    <property type="evidence" value="ECO:0007669"/>
    <property type="project" value="TreeGrafter"/>
</dbReference>
<evidence type="ECO:0000256" key="4">
    <source>
        <dbReference type="ARBA" id="ARBA00023040"/>
    </source>
</evidence>
<comment type="similarity">
    <text evidence="8">Belongs to the G-protein coupled receptor 1 family.</text>
</comment>
<dbReference type="InterPro" id="IPR000276">
    <property type="entry name" value="GPCR_Rhodpsn"/>
</dbReference>
<keyword evidence="7 8" id="KW-0807">Transducer</keyword>
<keyword evidence="6 8" id="KW-0675">Receptor</keyword>
<feature type="transmembrane region" description="Helical" evidence="9">
    <location>
        <begin position="264"/>
        <end position="283"/>
    </location>
</feature>
<keyword evidence="3 9" id="KW-1133">Transmembrane helix</keyword>
<dbReference type="PROSITE" id="PS50262">
    <property type="entry name" value="G_PROTEIN_RECEP_F1_2"/>
    <property type="match status" value="1"/>
</dbReference>
<evidence type="ECO:0000256" key="9">
    <source>
        <dbReference type="SAM" id="Phobius"/>
    </source>
</evidence>
<keyword evidence="11" id="KW-1185">Reference proteome</keyword>
<dbReference type="Proteomes" id="UP000515154">
    <property type="component" value="Linkage group LG2"/>
</dbReference>
<evidence type="ECO:0000256" key="1">
    <source>
        <dbReference type="ARBA" id="ARBA00004141"/>
    </source>
</evidence>
<evidence type="ECO:0000313" key="12">
    <source>
        <dbReference type="RefSeq" id="XP_029651247.1"/>
    </source>
</evidence>
<accession>A0A6P7TP58</accession>
<feature type="transmembrane region" description="Helical" evidence="9">
    <location>
        <begin position="128"/>
        <end position="148"/>
    </location>
</feature>
<dbReference type="RefSeq" id="XP_029651247.1">
    <property type="nucleotide sequence ID" value="XM_029795387.1"/>
</dbReference>
<evidence type="ECO:0000256" key="6">
    <source>
        <dbReference type="ARBA" id="ARBA00023170"/>
    </source>
</evidence>
<evidence type="ECO:0000313" key="11">
    <source>
        <dbReference type="Proteomes" id="UP000515154"/>
    </source>
</evidence>
<evidence type="ECO:0000259" key="10">
    <source>
        <dbReference type="PROSITE" id="PS50262"/>
    </source>
</evidence>
<proteinExistence type="inferred from homology"/>
<evidence type="ECO:0000256" key="5">
    <source>
        <dbReference type="ARBA" id="ARBA00023136"/>
    </source>
</evidence>
<feature type="transmembrane region" description="Helical" evidence="9">
    <location>
        <begin position="89"/>
        <end position="107"/>
    </location>
</feature>
<dbReference type="SUPFAM" id="SSF81321">
    <property type="entry name" value="Family A G protein-coupled receptor-like"/>
    <property type="match status" value="1"/>
</dbReference>
<feature type="transmembrane region" description="Helical" evidence="9">
    <location>
        <begin position="226"/>
        <end position="252"/>
    </location>
</feature>
<evidence type="ECO:0000256" key="2">
    <source>
        <dbReference type="ARBA" id="ARBA00022692"/>
    </source>
</evidence>
<organism evidence="11 12">
    <name type="scientific">Octopus sinensis</name>
    <name type="common">East Asian common octopus</name>
    <dbReference type="NCBI Taxonomy" id="2607531"/>
    <lineage>
        <taxon>Eukaryota</taxon>
        <taxon>Metazoa</taxon>
        <taxon>Spiralia</taxon>
        <taxon>Lophotrochozoa</taxon>
        <taxon>Mollusca</taxon>
        <taxon>Cephalopoda</taxon>
        <taxon>Coleoidea</taxon>
        <taxon>Octopodiformes</taxon>
        <taxon>Octopoda</taxon>
        <taxon>Incirrata</taxon>
        <taxon>Octopodidae</taxon>
        <taxon>Octopus</taxon>
    </lineage>
</organism>
<sequence length="308" mass="35718">MNATHLSDPVLFTRLLVFSIIPFFLIVGLVGNIFVIYIYARQSQKSNVEAFILVLAVNDLIGCIFGLPLEMAELYSAIQSEYLCKSYKFVVFAYCVVSSLILFTIAVERFRKICCPHGKQITPKLRQPLIIFITVISVALVLPVLFYFEGFPFIHENKIYMICGCDLRRSPLWYYALATLIIYIMLLLTMTVLYLFVQKTITQRFRKRQGKEAASQTRTNQSHTNLVLVSISILFFVSFSLTLIFFVVYPYFKDSNLLQIFKVVFYRTWILNSSLNPMVYGFCNKIFRKSFANIFTRSKSAFEMEENL</sequence>
<dbReference type="PROSITE" id="PS00237">
    <property type="entry name" value="G_PROTEIN_RECEP_F1_1"/>
    <property type="match status" value="1"/>
</dbReference>
<dbReference type="GO" id="GO:0004930">
    <property type="term" value="F:G protein-coupled receptor activity"/>
    <property type="evidence" value="ECO:0007669"/>
    <property type="project" value="UniProtKB-KW"/>
</dbReference>
<reference evidence="12" key="1">
    <citation type="submission" date="2025-08" db="UniProtKB">
        <authorList>
            <consortium name="RefSeq"/>
        </authorList>
    </citation>
    <scope>IDENTIFICATION</scope>
</reference>
<evidence type="ECO:0000256" key="3">
    <source>
        <dbReference type="ARBA" id="ARBA00022989"/>
    </source>
</evidence>
<keyword evidence="2 8" id="KW-0812">Transmembrane</keyword>
<feature type="transmembrane region" description="Helical" evidence="9">
    <location>
        <begin position="172"/>
        <end position="197"/>
    </location>
</feature>
<feature type="domain" description="G-protein coupled receptors family 1 profile" evidence="10">
    <location>
        <begin position="31"/>
        <end position="280"/>
    </location>
</feature>
<keyword evidence="4 8" id="KW-0297">G-protein coupled receptor</keyword>
<gene>
    <name evidence="12" type="primary">LOC115224475</name>
</gene>
<comment type="subcellular location">
    <subcellularLocation>
        <location evidence="1">Membrane</location>
        <topology evidence="1">Multi-pass membrane protein</topology>
    </subcellularLocation>
</comment>
<dbReference type="Pfam" id="PF00001">
    <property type="entry name" value="7tm_1"/>
    <property type="match status" value="1"/>
</dbReference>
<name>A0A6P7TP58_9MOLL</name>
<dbReference type="AlphaFoldDB" id="A0A6P7TP58"/>
<keyword evidence="5 9" id="KW-0472">Membrane</keyword>
<dbReference type="InterPro" id="IPR017452">
    <property type="entry name" value="GPCR_Rhodpsn_7TM"/>
</dbReference>
<protein>
    <submittedName>
        <fullName evidence="12">Neuromedin-U receptor 2-like</fullName>
    </submittedName>
</protein>
<dbReference type="PANTHER" id="PTHR24243:SF224">
    <property type="entry name" value="G-PROTEIN COUPLED RECEPTOR 19-RELATED"/>
    <property type="match status" value="1"/>
</dbReference>
<dbReference type="Gene3D" id="1.20.1070.10">
    <property type="entry name" value="Rhodopsin 7-helix transmembrane proteins"/>
    <property type="match status" value="1"/>
</dbReference>
<dbReference type="PRINTS" id="PR00237">
    <property type="entry name" value="GPCRRHODOPSN"/>
</dbReference>
<evidence type="ECO:0000256" key="8">
    <source>
        <dbReference type="RuleBase" id="RU000688"/>
    </source>
</evidence>